<gene>
    <name evidence="2" type="ORF">IV203_024827</name>
    <name evidence="3" type="ORF">IV203_025366</name>
</gene>
<keyword evidence="1" id="KW-0812">Transmembrane</keyword>
<keyword evidence="1" id="KW-1133">Transmembrane helix</keyword>
<dbReference type="EMBL" id="JAGRRH010000011">
    <property type="protein sequence ID" value="KAG7362482.1"/>
    <property type="molecule type" value="Genomic_DNA"/>
</dbReference>
<name>A0A9K3K9K7_9STRA</name>
<proteinExistence type="predicted"/>
<dbReference type="OrthoDB" id="36200at2759"/>
<reference evidence="2" key="2">
    <citation type="submission" date="2021-04" db="EMBL/GenBank/DDBJ databases">
        <authorList>
            <person name="Podell S."/>
        </authorList>
    </citation>
    <scope>NUCLEOTIDE SEQUENCE</scope>
    <source>
        <strain evidence="2">Hildebrandi</strain>
    </source>
</reference>
<reference evidence="2" key="1">
    <citation type="journal article" date="2021" name="Sci. Rep.">
        <title>Diploid genomic architecture of Nitzschia inconspicua, an elite biomass production diatom.</title>
        <authorList>
            <person name="Oliver A."/>
            <person name="Podell S."/>
            <person name="Pinowska A."/>
            <person name="Traller J.C."/>
            <person name="Smith S.R."/>
            <person name="McClure R."/>
            <person name="Beliaev A."/>
            <person name="Bohutskyi P."/>
            <person name="Hill E.A."/>
            <person name="Rabines A."/>
            <person name="Zheng H."/>
            <person name="Allen L.Z."/>
            <person name="Kuo A."/>
            <person name="Grigoriev I.V."/>
            <person name="Allen A.E."/>
            <person name="Hazlebeck D."/>
            <person name="Allen E.E."/>
        </authorList>
    </citation>
    <scope>NUCLEOTIDE SEQUENCE</scope>
    <source>
        <strain evidence="2">Hildebrandi</strain>
    </source>
</reference>
<evidence type="ECO:0000313" key="2">
    <source>
        <dbReference type="EMBL" id="KAG7339457.1"/>
    </source>
</evidence>
<protein>
    <submittedName>
        <fullName evidence="2">Uncharacterized protein</fullName>
    </submittedName>
</protein>
<keyword evidence="1" id="KW-0472">Membrane</keyword>
<sequence>MPDLRGTSNFCARYSIIGLIFMTMVAMLLTYQPFFIGGIENLERATRNAYGAIGTFLFTLILSVVYLVLDVLKSGGGGRGRGGRDSGNFGRSMPPMDYDMVPTNNSSSWMVGGGDRILQQHNANLDLPLSVEQAHFT</sequence>
<accession>A0A9K3K9K7</accession>
<evidence type="ECO:0000256" key="1">
    <source>
        <dbReference type="SAM" id="Phobius"/>
    </source>
</evidence>
<dbReference type="AlphaFoldDB" id="A0A9K3K9K7"/>
<feature type="transmembrane region" description="Helical" evidence="1">
    <location>
        <begin position="49"/>
        <end position="69"/>
    </location>
</feature>
<dbReference type="Proteomes" id="UP000693970">
    <property type="component" value="Unassembled WGS sequence"/>
</dbReference>
<evidence type="ECO:0000313" key="4">
    <source>
        <dbReference type="Proteomes" id="UP000693970"/>
    </source>
</evidence>
<organism evidence="2 4">
    <name type="scientific">Nitzschia inconspicua</name>
    <dbReference type="NCBI Taxonomy" id="303405"/>
    <lineage>
        <taxon>Eukaryota</taxon>
        <taxon>Sar</taxon>
        <taxon>Stramenopiles</taxon>
        <taxon>Ochrophyta</taxon>
        <taxon>Bacillariophyta</taxon>
        <taxon>Bacillariophyceae</taxon>
        <taxon>Bacillariophycidae</taxon>
        <taxon>Bacillariales</taxon>
        <taxon>Bacillariaceae</taxon>
        <taxon>Nitzschia</taxon>
    </lineage>
</organism>
<feature type="transmembrane region" description="Helical" evidence="1">
    <location>
        <begin position="12"/>
        <end position="29"/>
    </location>
</feature>
<dbReference type="EMBL" id="JAGRRH010000034">
    <property type="protein sequence ID" value="KAG7339457.1"/>
    <property type="molecule type" value="Genomic_DNA"/>
</dbReference>
<comment type="caution">
    <text evidence="2">The sequence shown here is derived from an EMBL/GenBank/DDBJ whole genome shotgun (WGS) entry which is preliminary data.</text>
</comment>
<evidence type="ECO:0000313" key="3">
    <source>
        <dbReference type="EMBL" id="KAG7362482.1"/>
    </source>
</evidence>
<keyword evidence="4" id="KW-1185">Reference proteome</keyword>